<feature type="region of interest" description="Disordered" evidence="1">
    <location>
        <begin position="29"/>
        <end position="81"/>
    </location>
</feature>
<organism evidence="4 5">
    <name type="scientific">Spirosoma taeanense</name>
    <dbReference type="NCBI Taxonomy" id="2735870"/>
    <lineage>
        <taxon>Bacteria</taxon>
        <taxon>Pseudomonadati</taxon>
        <taxon>Bacteroidota</taxon>
        <taxon>Cytophagia</taxon>
        <taxon>Cytophagales</taxon>
        <taxon>Cytophagaceae</taxon>
        <taxon>Spirosoma</taxon>
    </lineage>
</organism>
<feature type="domain" description="GWxTD" evidence="3">
    <location>
        <begin position="294"/>
        <end position="466"/>
    </location>
</feature>
<dbReference type="RefSeq" id="WP_171738768.1">
    <property type="nucleotide sequence ID" value="NZ_CP053435.1"/>
</dbReference>
<dbReference type="EMBL" id="CP053435">
    <property type="protein sequence ID" value="QJW88929.1"/>
    <property type="molecule type" value="Genomic_DNA"/>
</dbReference>
<evidence type="ECO:0000259" key="3">
    <source>
        <dbReference type="Pfam" id="PF20094"/>
    </source>
</evidence>
<gene>
    <name evidence="4" type="ORF">HNV11_05790</name>
</gene>
<dbReference type="Proteomes" id="UP000502756">
    <property type="component" value="Chromosome"/>
</dbReference>
<evidence type="ECO:0000256" key="2">
    <source>
        <dbReference type="SAM" id="SignalP"/>
    </source>
</evidence>
<keyword evidence="5" id="KW-1185">Reference proteome</keyword>
<keyword evidence="2" id="KW-0732">Signal</keyword>
<feature type="chain" id="PRO_5026748694" evidence="2">
    <location>
        <begin position="18"/>
        <end position="471"/>
    </location>
</feature>
<proteinExistence type="predicted"/>
<reference evidence="4 5" key="1">
    <citation type="submission" date="2020-05" db="EMBL/GenBank/DDBJ databases">
        <title>Genome sequencing of Spirosoma sp. TS118.</title>
        <authorList>
            <person name="Lee J.-H."/>
            <person name="Jeong S."/>
            <person name="Zhao L."/>
            <person name="Jung J.-H."/>
            <person name="Kim M.-K."/>
            <person name="Lim S."/>
        </authorList>
    </citation>
    <scope>NUCLEOTIDE SEQUENCE [LARGE SCALE GENOMIC DNA]</scope>
    <source>
        <strain evidence="4 5">TS118</strain>
    </source>
</reference>
<evidence type="ECO:0000313" key="5">
    <source>
        <dbReference type="Proteomes" id="UP000502756"/>
    </source>
</evidence>
<feature type="signal peptide" evidence="2">
    <location>
        <begin position="1"/>
        <end position="17"/>
    </location>
</feature>
<dbReference type="PROSITE" id="PS51257">
    <property type="entry name" value="PROKAR_LIPOPROTEIN"/>
    <property type="match status" value="1"/>
</dbReference>
<evidence type="ECO:0000313" key="4">
    <source>
        <dbReference type="EMBL" id="QJW88929.1"/>
    </source>
</evidence>
<sequence length="471" mass="53432">MRILSALLFLTIVSACSANKKTQQARANAAYDARTEAQRASRTELPAQRPAGQSAPANRPNESRTAAPVPPTDSPAATNASAKSASEWIVTSIKGKFLAIDSTNVRIYMDLTGKTPTGEPMLKPTDLIEHFQIAYVMYPDYNNRDRLGYGNVPLTLQTVGQEGDHLTLTFDVKRPKDVATAILLTEITEVSSGTKARNDLSLRFRTSRLSDRFALFDNTGRQPQLRNYVNVGDTVVIGDINGTRKPLFGFRYKHDFDAASSPMNTSARPTAKSLTVDSTLRITTNQPFVLPKEGLYYFMEDTTDAAGIGLLVADKRFPKMTRPEKLIKPVLYMSTSTEINELNQAQDTKRAFDRYWLSLMSGNEEVARRTLKAYFDRVEEANRLFTTYKEGWKTDKGMIYIVLGPPDRVQRNREREVWVYNRRANVSEINFTFTKKPNQFVEDHYELVRYIEYQPIWYPIVEAWRTGAIRE</sequence>
<dbReference type="InterPro" id="IPR030959">
    <property type="entry name" value="GWxTD_dom"/>
</dbReference>
<accession>A0A6M5Y528</accession>
<evidence type="ECO:0000256" key="1">
    <source>
        <dbReference type="SAM" id="MobiDB-lite"/>
    </source>
</evidence>
<protein>
    <submittedName>
        <fullName evidence="4">GWxTD domain-containing protein</fullName>
    </submittedName>
</protein>
<dbReference type="NCBIfam" id="TIGR04514">
    <property type="entry name" value="GWxTD_dom"/>
    <property type="match status" value="1"/>
</dbReference>
<feature type="compositionally biased region" description="Basic and acidic residues" evidence="1">
    <location>
        <begin position="33"/>
        <end position="42"/>
    </location>
</feature>
<dbReference type="Pfam" id="PF20094">
    <property type="entry name" value="GWxTD_dom"/>
    <property type="match status" value="1"/>
</dbReference>
<name>A0A6M5Y528_9BACT</name>
<dbReference type="AlphaFoldDB" id="A0A6M5Y528"/>
<dbReference type="KEGG" id="stae:HNV11_05790"/>